<dbReference type="GO" id="GO:0016020">
    <property type="term" value="C:membrane"/>
    <property type="evidence" value="ECO:0007669"/>
    <property type="project" value="TreeGrafter"/>
</dbReference>
<dbReference type="SUPFAM" id="SSF53474">
    <property type="entry name" value="alpha/beta-Hydrolases"/>
    <property type="match status" value="1"/>
</dbReference>
<keyword evidence="3" id="KW-1185">Reference proteome</keyword>
<name>A0A8H6CAR1_9LECA</name>
<dbReference type="InterPro" id="IPR050266">
    <property type="entry name" value="AB_hydrolase_sf"/>
</dbReference>
<gene>
    <name evidence="2" type="ORF">HO133_003644</name>
</gene>
<dbReference type="PANTHER" id="PTHR43798:SF33">
    <property type="entry name" value="HYDROLASE, PUTATIVE (AFU_ORTHOLOGUE AFUA_2G14860)-RELATED"/>
    <property type="match status" value="1"/>
</dbReference>
<evidence type="ECO:0000259" key="1">
    <source>
        <dbReference type="Pfam" id="PF00561"/>
    </source>
</evidence>
<dbReference type="Gene3D" id="3.40.50.1820">
    <property type="entry name" value="alpha/beta hydrolase"/>
    <property type="match status" value="1"/>
</dbReference>
<feature type="domain" description="AB hydrolase-1" evidence="1">
    <location>
        <begin position="181"/>
        <end position="300"/>
    </location>
</feature>
<dbReference type="RefSeq" id="XP_037149254.1">
    <property type="nucleotide sequence ID" value="XM_037294566.1"/>
</dbReference>
<evidence type="ECO:0000313" key="3">
    <source>
        <dbReference type="Proteomes" id="UP000593566"/>
    </source>
</evidence>
<comment type="caution">
    <text evidence="2">The sequence shown here is derived from an EMBL/GenBank/DDBJ whole genome shotgun (WGS) entry which is preliminary data.</text>
</comment>
<dbReference type="Proteomes" id="UP000593566">
    <property type="component" value="Unassembled WGS sequence"/>
</dbReference>
<dbReference type="EMBL" id="JACCJB010000018">
    <property type="protein sequence ID" value="KAF6219819.1"/>
    <property type="molecule type" value="Genomic_DNA"/>
</dbReference>
<reference evidence="2 3" key="1">
    <citation type="journal article" date="2020" name="Genomics">
        <title>Complete, high-quality genomes from long-read metagenomic sequencing of two wolf lichen thalli reveals enigmatic genome architecture.</title>
        <authorList>
            <person name="McKenzie S.K."/>
            <person name="Walston R.F."/>
            <person name="Allen J.L."/>
        </authorList>
    </citation>
    <scope>NUCLEOTIDE SEQUENCE [LARGE SCALE GENOMIC DNA]</scope>
    <source>
        <strain evidence="2">WasteWater1</strain>
    </source>
</reference>
<dbReference type="InterPro" id="IPR000073">
    <property type="entry name" value="AB_hydrolase_1"/>
</dbReference>
<accession>A0A8H6CAR1</accession>
<dbReference type="AlphaFoldDB" id="A0A8H6CAR1"/>
<dbReference type="Pfam" id="PF00561">
    <property type="entry name" value="Abhydrolase_1"/>
    <property type="match status" value="1"/>
</dbReference>
<evidence type="ECO:0000313" key="2">
    <source>
        <dbReference type="EMBL" id="KAF6219819.1"/>
    </source>
</evidence>
<dbReference type="PANTHER" id="PTHR43798">
    <property type="entry name" value="MONOACYLGLYCEROL LIPASE"/>
    <property type="match status" value="1"/>
</dbReference>
<sequence length="417" mass="46590">MRLSTRIASLSRMYGSFCIGATAQVMVKKAAHVLAILVRKHGYDIGIQRLQYNQDGFDSPQLAAILQQNNVGPPKLFVKEKKGFGKAFGSRAKLARFLGESLEKNSEKWRRAMRVLFLENNAVEIGRSSADDDANATILRKKSMAKALNKWTTSEKAGFVCVGTHKLYVSTSGPIRIPGDPLLIVFPGANAACESWEPVSSLLQDTVRVLLYDRSGLGRSEHGPNRDTGPVAADELSKLLQAVNLPGPYVLVAHSYGGCVAREFLHLHARDVVGMVLSETGTETKSRYAEEQYRRQVLGHRPLSVIRGESAFSARRGEDVSVSDEQRRARDGMLEAMDKADEQLKREQLRLSRNNRFRNVPDCGHNVHLSRPDVVAEEVKWVLSNLMTVRAKRSWVGFTDPRLLFGFVRSWGFLDRR</sequence>
<proteinExistence type="predicted"/>
<dbReference type="GeneID" id="59332055"/>
<protein>
    <recommendedName>
        <fullName evidence="1">AB hydrolase-1 domain-containing protein</fullName>
    </recommendedName>
</protein>
<dbReference type="InterPro" id="IPR029058">
    <property type="entry name" value="AB_hydrolase_fold"/>
</dbReference>
<organism evidence="2 3">
    <name type="scientific">Letharia lupina</name>
    <dbReference type="NCBI Taxonomy" id="560253"/>
    <lineage>
        <taxon>Eukaryota</taxon>
        <taxon>Fungi</taxon>
        <taxon>Dikarya</taxon>
        <taxon>Ascomycota</taxon>
        <taxon>Pezizomycotina</taxon>
        <taxon>Lecanoromycetes</taxon>
        <taxon>OSLEUM clade</taxon>
        <taxon>Lecanoromycetidae</taxon>
        <taxon>Lecanorales</taxon>
        <taxon>Lecanorineae</taxon>
        <taxon>Parmeliaceae</taxon>
        <taxon>Letharia</taxon>
    </lineage>
</organism>